<dbReference type="AlphaFoldDB" id="U5KLK4"/>
<dbReference type="GO" id="GO:0004795">
    <property type="term" value="F:threonine synthase activity"/>
    <property type="evidence" value="ECO:0007669"/>
    <property type="project" value="UniProtKB-EC"/>
</dbReference>
<dbReference type="GO" id="GO:0005737">
    <property type="term" value="C:cytoplasm"/>
    <property type="evidence" value="ECO:0007669"/>
    <property type="project" value="TreeGrafter"/>
</dbReference>
<dbReference type="Gene3D" id="3.90.1380.10">
    <property type="entry name" value="Threonine synthase, N-terminal domain"/>
    <property type="match status" value="1"/>
</dbReference>
<reference evidence="7" key="1">
    <citation type="submission" date="2013-01" db="EMBL/GenBank/DDBJ databases">
        <title>Genomic Cooperation Between Trypanosomatids and Their Bacterial Endosymbionts in the Synthesis of Essential Amino Acids Heavily Influenced by Multiple Lateral Gene Transfer Events.</title>
        <authorList>
            <person name="Alves J.M.P."/>
            <person name="Klein C."/>
            <person name="Maia da Silva F."/>
            <person name="Costa Martins A.G."/>
            <person name="Serrano M.G."/>
            <person name="Buck G.A."/>
            <person name="Vasconcelos A.T.R."/>
            <person name="France-Sagot M."/>
            <person name="Teixeira M.M.G."/>
            <person name="Motta M.C.M."/>
            <person name="Camargo E.P."/>
        </authorList>
    </citation>
    <scope>NUCLEOTIDE SEQUENCE</scope>
</reference>
<dbReference type="InterPro" id="IPR001926">
    <property type="entry name" value="TrpB-like_PALP"/>
</dbReference>
<dbReference type="EC" id="4.2.3.1" evidence="7"/>
<feature type="domain" description="Tryptophan synthase beta chain-like PALP" evidence="5">
    <location>
        <begin position="224"/>
        <end position="568"/>
    </location>
</feature>
<protein>
    <submittedName>
        <fullName evidence="7">Threonine synthase</fullName>
        <ecNumber evidence="7">4.2.3.1</ecNumber>
    </submittedName>
</protein>
<feature type="domain" description="Threonine synthase N-terminal" evidence="6">
    <location>
        <begin position="101"/>
        <end position="168"/>
    </location>
</feature>
<feature type="modified residue" description="N6-(pyridoxal phosphate)lysine" evidence="4">
    <location>
        <position position="234"/>
    </location>
</feature>
<keyword evidence="7" id="KW-0456">Lyase</keyword>
<dbReference type="SUPFAM" id="SSF53686">
    <property type="entry name" value="Tryptophan synthase beta subunit-like PLP-dependent enzymes"/>
    <property type="match status" value="1"/>
</dbReference>
<accession>U5KLK4</accession>
<dbReference type="PANTHER" id="PTHR43515">
    <property type="entry name" value="THREONINE SYNTHASE-LIKE 1"/>
    <property type="match status" value="1"/>
</dbReference>
<dbReference type="PANTHER" id="PTHR43515:SF1">
    <property type="entry name" value="THREONINE SYNTHASE-LIKE 1"/>
    <property type="match status" value="1"/>
</dbReference>
<evidence type="ECO:0000256" key="1">
    <source>
        <dbReference type="ARBA" id="ARBA00001933"/>
    </source>
</evidence>
<name>U5KLK4_HERMU</name>
<evidence type="ECO:0000259" key="6">
    <source>
        <dbReference type="Pfam" id="PF14821"/>
    </source>
</evidence>
<proteinExistence type="inferred from homology"/>
<dbReference type="Gene3D" id="3.40.50.1100">
    <property type="match status" value="2"/>
</dbReference>
<sequence length="684" mass="74126">MPVPIIRMIGTADAATKDAVAAGLAAAGLGTAVSLEQSETPQSSLIVCLDAEDDAVMKPTYQNYTFRYVWTKASSVEECVQAAQLVLAGSSDAMAKRTAQQFNSTRGGEEGESFLTVVRRGLSSDGGLYMLKSIPAMAPSQLAHLCTAKGLMYVEVAQSVLEMLVGGGVAPALLYPNVLLAYDQARWSGRTDVCPVTPLLVEEHADFDAADVAHRWMNNVSVMELYHGPTAAFKDFALQLFPRYFQTAVEDDARQQQKQQQHDGEAAVSAEAKDKYIILAATSGDTGVAAISGFVNAGGHAKVMILYPMHGVSPVQQLQMLSFDDGKQVEVFGLSDDFDFCQKTVKTIFSDDALKARLARSNPPSRLSSANSINWGRLIPQVVYYVWAYRQHVQRAAQLVSTRQDNWRFGDVIDVVVPCGNFGNILAAYFAKKMGLPIRKLVVASNKNDVLFEFVQTGRYDIRSRKLAVTASPSIDILKASNVERLLFLLTDGDTAAVATMMAQLETDGVFELSEPMKQRMSETFTAGYCTEEECAATIKEVFEASRHTRLLDPHTAVAVHVAREFRKRVYLDVALDPTTPVPPLVIASTAHWAKFPEPVLHAIRGEVMVPGEPAPTPAAAIERVRRQYAEILKMAGEEGKGHIAVHPALAAAIETAEKSAGAPRSAPATVAGVQAELEKFAAL</sequence>
<dbReference type="Pfam" id="PF14821">
    <property type="entry name" value="Thr_synth_N"/>
    <property type="match status" value="1"/>
</dbReference>
<evidence type="ECO:0000256" key="4">
    <source>
        <dbReference type="PIRSR" id="PIRSR604450-51"/>
    </source>
</evidence>
<dbReference type="InterPro" id="IPR037158">
    <property type="entry name" value="Thr_synth_N_sf"/>
</dbReference>
<organism evidence="7">
    <name type="scientific">Herpetomonas muscarum</name>
    <dbReference type="NCBI Taxonomy" id="5718"/>
    <lineage>
        <taxon>Eukaryota</taxon>
        <taxon>Discoba</taxon>
        <taxon>Euglenozoa</taxon>
        <taxon>Kinetoplastea</taxon>
        <taxon>Metakinetoplastina</taxon>
        <taxon>Trypanosomatida</taxon>
        <taxon>Trypanosomatidae</taxon>
        <taxon>Herpetomonas</taxon>
    </lineage>
</organism>
<dbReference type="InterPro" id="IPR004450">
    <property type="entry name" value="Thr_synthase-like"/>
</dbReference>
<evidence type="ECO:0000313" key="7">
    <source>
        <dbReference type="EMBL" id="AGT02566.1"/>
    </source>
</evidence>
<dbReference type="Pfam" id="PF00291">
    <property type="entry name" value="PALP"/>
    <property type="match status" value="1"/>
</dbReference>
<dbReference type="InterPro" id="IPR029144">
    <property type="entry name" value="Thr_synth_N"/>
</dbReference>
<dbReference type="NCBIfam" id="TIGR00260">
    <property type="entry name" value="thrC"/>
    <property type="match status" value="1"/>
</dbReference>
<evidence type="ECO:0000256" key="2">
    <source>
        <dbReference type="ARBA" id="ARBA00005517"/>
    </source>
</evidence>
<evidence type="ECO:0000256" key="3">
    <source>
        <dbReference type="ARBA" id="ARBA00022898"/>
    </source>
</evidence>
<comment type="similarity">
    <text evidence="2">Belongs to the threonine synthase family.</text>
</comment>
<dbReference type="InterPro" id="IPR036052">
    <property type="entry name" value="TrpB-like_PALP_sf"/>
</dbReference>
<dbReference type="EMBL" id="KC503400">
    <property type="protein sequence ID" value="AGT02566.1"/>
    <property type="molecule type" value="Genomic_DNA"/>
</dbReference>
<evidence type="ECO:0000259" key="5">
    <source>
        <dbReference type="Pfam" id="PF00291"/>
    </source>
</evidence>
<comment type="cofactor">
    <cofactor evidence="1 4">
        <name>pyridoxal 5'-phosphate</name>
        <dbReference type="ChEBI" id="CHEBI:597326"/>
    </cofactor>
</comment>
<keyword evidence="3 4" id="KW-0663">Pyridoxal phosphate</keyword>